<dbReference type="Pfam" id="PF00487">
    <property type="entry name" value="FA_desaturase"/>
    <property type="match status" value="1"/>
</dbReference>
<evidence type="ECO:0000313" key="3">
    <source>
        <dbReference type="Proteomes" id="UP000078559"/>
    </source>
</evidence>
<evidence type="ECO:0000259" key="1">
    <source>
        <dbReference type="Pfam" id="PF00487"/>
    </source>
</evidence>
<sequence length="452" mass="51613">MLISCQARPLPETPTVKGSSCRPAVSLYQPTTTRLDVEIRLRVLIEAAMATETATIQTRSRTAKAAPSAPIHLEATEQEFPDVSTIKSWIPEHCFQPSTLQSMAYVARDYGMALSLGWAALTFIPQIQDSVLRTAAWIAYGYIQGLVCVGIWILGHECGHGAFSTNTKLNDFMGWLMHSSLLVPYFSWKFSHHRHHRFTGHMEKDMAFVPKTVEDRSRKQALNAFLDSELLEDVPIIQLGKLVFHQIAGFQLYLFTNATAGKASLQRNEKSWFRLSHFEPTSAVFRPNEAVFIALSDLGLALNFAAMYYASTFVGWQTVALLYVVPYMWVHHWLVAITYLHHNHPEVHHYEAESWTYVKGALATVDRDFGWVGRHLFHNIIDHHVVHHIFPRIPFYKAEEATEAIKPKLGKLYHRDERSFMGQLWSVFTTCKYVEKDPNVPGAMRWADNKKQ</sequence>
<dbReference type="Proteomes" id="UP000078559">
    <property type="component" value="Chromosome 5"/>
</dbReference>
<accession>A0A194W0D1</accession>
<feature type="domain" description="Fatty acid desaturase" evidence="1">
    <location>
        <begin position="136"/>
        <end position="414"/>
    </location>
</feature>
<organism evidence="2 3">
    <name type="scientific">Cytospora mali</name>
    <name type="common">Apple Valsa canker fungus</name>
    <name type="synonym">Valsa mali</name>
    <dbReference type="NCBI Taxonomy" id="578113"/>
    <lineage>
        <taxon>Eukaryota</taxon>
        <taxon>Fungi</taxon>
        <taxon>Dikarya</taxon>
        <taxon>Ascomycota</taxon>
        <taxon>Pezizomycotina</taxon>
        <taxon>Sordariomycetes</taxon>
        <taxon>Sordariomycetidae</taxon>
        <taxon>Diaporthales</taxon>
        <taxon>Cytosporaceae</taxon>
        <taxon>Cytospora</taxon>
    </lineage>
</organism>
<keyword evidence="3" id="KW-1185">Reference proteome</keyword>
<protein>
    <submittedName>
        <fullName evidence="2">Delta(12) fatty acid desaturase</fullName>
    </submittedName>
</protein>
<dbReference type="AlphaFoldDB" id="A0A194W0D1"/>
<name>A0A194W0D1_CYTMA</name>
<reference evidence="2" key="1">
    <citation type="submission" date="2014-12" db="EMBL/GenBank/DDBJ databases">
        <title>Genome Sequence of Valsa Canker Pathogens Uncovers a Specific Adaption of Colonization on Woody Bark.</title>
        <authorList>
            <person name="Yin Z."/>
            <person name="Liu H."/>
            <person name="Gao X."/>
            <person name="Li Z."/>
            <person name="Song N."/>
            <person name="Ke X."/>
            <person name="Dai Q."/>
            <person name="Wu Y."/>
            <person name="Sun Y."/>
            <person name="Xu J.-R."/>
            <person name="Kang Z.K."/>
            <person name="Wang L."/>
            <person name="Huang L."/>
        </authorList>
    </citation>
    <scope>NUCLEOTIDE SEQUENCE [LARGE SCALE GENOMIC DNA]</scope>
    <source>
        <strain evidence="2">03-8</strain>
    </source>
</reference>
<dbReference type="PANTHER" id="PTHR32100">
    <property type="entry name" value="OMEGA-6 FATTY ACID DESATURASE, CHLOROPLASTIC"/>
    <property type="match status" value="1"/>
</dbReference>
<proteinExistence type="predicted"/>
<evidence type="ECO:0000313" key="2">
    <source>
        <dbReference type="EMBL" id="KUI69966.1"/>
    </source>
</evidence>
<dbReference type="EMBL" id="CM003102">
    <property type="protein sequence ID" value="KUI69966.1"/>
    <property type="molecule type" value="Genomic_DNA"/>
</dbReference>
<dbReference type="InterPro" id="IPR005804">
    <property type="entry name" value="FA_desaturase_dom"/>
</dbReference>
<dbReference type="CDD" id="cd03507">
    <property type="entry name" value="Delta12-FADS-like"/>
    <property type="match status" value="1"/>
</dbReference>
<dbReference type="InterPro" id="IPR012171">
    <property type="entry name" value="Fatty_acid_desaturase"/>
</dbReference>
<dbReference type="OrthoDB" id="1461976at2759"/>
<dbReference type="GO" id="GO:0006629">
    <property type="term" value="P:lipid metabolic process"/>
    <property type="evidence" value="ECO:0007669"/>
    <property type="project" value="InterPro"/>
</dbReference>
<gene>
    <name evidence="2" type="ORF">VM1G_05255</name>
</gene>
<dbReference type="GO" id="GO:0016491">
    <property type="term" value="F:oxidoreductase activity"/>
    <property type="evidence" value="ECO:0007669"/>
    <property type="project" value="InterPro"/>
</dbReference>